<organism evidence="2 3">
    <name type="scientific">Oldenlandia corymbosa var. corymbosa</name>
    <dbReference type="NCBI Taxonomy" id="529605"/>
    <lineage>
        <taxon>Eukaryota</taxon>
        <taxon>Viridiplantae</taxon>
        <taxon>Streptophyta</taxon>
        <taxon>Embryophyta</taxon>
        <taxon>Tracheophyta</taxon>
        <taxon>Spermatophyta</taxon>
        <taxon>Magnoliopsida</taxon>
        <taxon>eudicotyledons</taxon>
        <taxon>Gunneridae</taxon>
        <taxon>Pentapetalae</taxon>
        <taxon>asterids</taxon>
        <taxon>lamiids</taxon>
        <taxon>Gentianales</taxon>
        <taxon>Rubiaceae</taxon>
        <taxon>Rubioideae</taxon>
        <taxon>Spermacoceae</taxon>
        <taxon>Hedyotis-Oldenlandia complex</taxon>
        <taxon>Oldenlandia</taxon>
    </lineage>
</organism>
<dbReference type="Proteomes" id="UP001161247">
    <property type="component" value="Chromosome 5"/>
</dbReference>
<feature type="domain" description="BSD" evidence="1">
    <location>
        <begin position="81"/>
        <end position="133"/>
    </location>
</feature>
<dbReference type="InterPro" id="IPR035925">
    <property type="entry name" value="BSD_dom_sf"/>
</dbReference>
<dbReference type="SUPFAM" id="SSF140383">
    <property type="entry name" value="BSD domain-like"/>
    <property type="match status" value="1"/>
</dbReference>
<protein>
    <submittedName>
        <fullName evidence="2">OLC1v1006790C1</fullName>
    </submittedName>
</protein>
<reference evidence="2" key="1">
    <citation type="submission" date="2023-03" db="EMBL/GenBank/DDBJ databases">
        <authorList>
            <person name="Julca I."/>
        </authorList>
    </citation>
    <scope>NUCLEOTIDE SEQUENCE</scope>
</reference>
<dbReference type="AlphaFoldDB" id="A0AAV1DKG5"/>
<dbReference type="PANTHER" id="PTHR31923:SF3">
    <property type="entry name" value="BSD DOMAIN-CONTAINING PROTEIN"/>
    <property type="match status" value="1"/>
</dbReference>
<sequence>MYSWFKRNLSRNRKSPIPISSAAAAANSNNGKEEEERFYGITDQLIEFVKSFTVDTFKNFPIPDADVEGGIEKGGDGVSGNVNNDLSEWQERHAVLILSKVKELSQLRFRLCPRLLKEQQFWRIYFTLVWNYVAEYELHAVRLAKLKEMSAENKTQTGTNAVEVEMSEAKPITLHGGSASPQPTEI</sequence>
<dbReference type="Gene3D" id="1.10.3970.10">
    <property type="entry name" value="BSD domain"/>
    <property type="match status" value="1"/>
</dbReference>
<name>A0AAV1DKG5_OLDCO</name>
<dbReference type="Pfam" id="PF03909">
    <property type="entry name" value="BSD"/>
    <property type="match status" value="1"/>
</dbReference>
<proteinExistence type="predicted"/>
<gene>
    <name evidence="2" type="ORF">OLC1_LOCUS15755</name>
</gene>
<dbReference type="PROSITE" id="PS50858">
    <property type="entry name" value="BSD"/>
    <property type="match status" value="1"/>
</dbReference>
<dbReference type="PANTHER" id="PTHR31923">
    <property type="entry name" value="BSD DOMAIN-CONTAINING PROTEIN"/>
    <property type="match status" value="1"/>
</dbReference>
<evidence type="ECO:0000259" key="1">
    <source>
        <dbReference type="PROSITE" id="PS50858"/>
    </source>
</evidence>
<dbReference type="InterPro" id="IPR005607">
    <property type="entry name" value="BSD_dom"/>
</dbReference>
<evidence type="ECO:0000313" key="2">
    <source>
        <dbReference type="EMBL" id="CAI9107439.1"/>
    </source>
</evidence>
<keyword evidence="3" id="KW-1185">Reference proteome</keyword>
<dbReference type="EMBL" id="OX459122">
    <property type="protein sequence ID" value="CAI9107439.1"/>
    <property type="molecule type" value="Genomic_DNA"/>
</dbReference>
<evidence type="ECO:0000313" key="3">
    <source>
        <dbReference type="Proteomes" id="UP001161247"/>
    </source>
</evidence>
<dbReference type="SMART" id="SM00751">
    <property type="entry name" value="BSD"/>
    <property type="match status" value="1"/>
</dbReference>
<accession>A0AAV1DKG5</accession>